<evidence type="ECO:0000256" key="1">
    <source>
        <dbReference type="ARBA" id="ARBA00009303"/>
    </source>
</evidence>
<dbReference type="SUPFAM" id="SSF47240">
    <property type="entry name" value="Ferritin-like"/>
    <property type="match status" value="1"/>
</dbReference>
<evidence type="ECO:0000313" key="2">
    <source>
        <dbReference type="EMBL" id="EJD32719.1"/>
    </source>
</evidence>
<dbReference type="PANTHER" id="PTHR23409:SF18">
    <property type="entry name" value="RIBONUCLEOSIDE-DIPHOSPHATE REDUCTASE SUBUNIT M2"/>
    <property type="match status" value="1"/>
</dbReference>
<dbReference type="CDD" id="cd01049">
    <property type="entry name" value="RNRR2"/>
    <property type="match status" value="1"/>
</dbReference>
<comment type="similarity">
    <text evidence="1">Belongs to the ribonucleoside diphosphate reductase small chain family.</text>
</comment>
<dbReference type="OrthoDB" id="10248373at2759"/>
<organism evidence="2 3">
    <name type="scientific">Auricularia subglabra (strain TFB-10046 / SS5)</name>
    <name type="common">White-rot fungus</name>
    <name type="synonym">Auricularia delicata (strain TFB10046)</name>
    <dbReference type="NCBI Taxonomy" id="717982"/>
    <lineage>
        <taxon>Eukaryota</taxon>
        <taxon>Fungi</taxon>
        <taxon>Dikarya</taxon>
        <taxon>Basidiomycota</taxon>
        <taxon>Agaricomycotina</taxon>
        <taxon>Agaricomycetes</taxon>
        <taxon>Auriculariales</taxon>
        <taxon>Auriculariaceae</taxon>
        <taxon>Auricularia</taxon>
    </lineage>
</organism>
<sequence>MCWATSGVEPVGDCRDWDENLSDGERDLLAYLLVSVAASKAVDFENLASHFASCVRMEEARCFYGLQLASAGAHMETFSRFARAFIKGAASRAFYFNAIANVPFVRRKAQWVMRWVDAQDPPFRVRLVAFLAAKAIFYSGTFFCLSWFDERGILPALCHASELVARDESVGIDFACRLLRLLGVRPCHHVVRRIVLDAVNIEKEFLKELVGASGFAFDADRMGLYVEYVADRLLEAMGYQAEFSTPNPWTFGSLRPLRGSAGFFERVDMM</sequence>
<dbReference type="PANTHER" id="PTHR23409">
    <property type="entry name" value="RIBONUCLEOSIDE-DIPHOSPHATE REDUCTASE SMALL CHAIN"/>
    <property type="match status" value="1"/>
</dbReference>
<dbReference type="Pfam" id="PF00268">
    <property type="entry name" value="Ribonuc_red_sm"/>
    <property type="match status" value="1"/>
</dbReference>
<accession>J0CR43</accession>
<keyword evidence="3" id="KW-1185">Reference proteome</keyword>
<proteinExistence type="inferred from homology"/>
<dbReference type="AlphaFoldDB" id="J0CR43"/>
<dbReference type="GO" id="GO:0016491">
    <property type="term" value="F:oxidoreductase activity"/>
    <property type="evidence" value="ECO:0007669"/>
    <property type="project" value="InterPro"/>
</dbReference>
<dbReference type="eggNOG" id="KOG1567">
    <property type="taxonomic scope" value="Eukaryota"/>
</dbReference>
<reference evidence="3" key="1">
    <citation type="journal article" date="2012" name="Science">
        <title>The Paleozoic origin of enzymatic lignin decomposition reconstructed from 31 fungal genomes.</title>
        <authorList>
            <person name="Floudas D."/>
            <person name="Binder M."/>
            <person name="Riley R."/>
            <person name="Barry K."/>
            <person name="Blanchette R.A."/>
            <person name="Henrissat B."/>
            <person name="Martinez A.T."/>
            <person name="Otillar R."/>
            <person name="Spatafora J.W."/>
            <person name="Yadav J.S."/>
            <person name="Aerts A."/>
            <person name="Benoit I."/>
            <person name="Boyd A."/>
            <person name="Carlson A."/>
            <person name="Copeland A."/>
            <person name="Coutinho P.M."/>
            <person name="de Vries R.P."/>
            <person name="Ferreira P."/>
            <person name="Findley K."/>
            <person name="Foster B."/>
            <person name="Gaskell J."/>
            <person name="Glotzer D."/>
            <person name="Gorecki P."/>
            <person name="Heitman J."/>
            <person name="Hesse C."/>
            <person name="Hori C."/>
            <person name="Igarashi K."/>
            <person name="Jurgens J.A."/>
            <person name="Kallen N."/>
            <person name="Kersten P."/>
            <person name="Kohler A."/>
            <person name="Kuees U."/>
            <person name="Kumar T.K.A."/>
            <person name="Kuo A."/>
            <person name="LaButti K."/>
            <person name="Larrondo L.F."/>
            <person name="Lindquist E."/>
            <person name="Ling A."/>
            <person name="Lombard V."/>
            <person name="Lucas S."/>
            <person name="Lundell T."/>
            <person name="Martin R."/>
            <person name="McLaughlin D.J."/>
            <person name="Morgenstern I."/>
            <person name="Morin E."/>
            <person name="Murat C."/>
            <person name="Nagy L.G."/>
            <person name="Nolan M."/>
            <person name="Ohm R.A."/>
            <person name="Patyshakuliyeva A."/>
            <person name="Rokas A."/>
            <person name="Ruiz-Duenas F.J."/>
            <person name="Sabat G."/>
            <person name="Salamov A."/>
            <person name="Samejima M."/>
            <person name="Schmutz J."/>
            <person name="Slot J.C."/>
            <person name="St John F."/>
            <person name="Stenlid J."/>
            <person name="Sun H."/>
            <person name="Sun S."/>
            <person name="Syed K."/>
            <person name="Tsang A."/>
            <person name="Wiebenga A."/>
            <person name="Young D."/>
            <person name="Pisabarro A."/>
            <person name="Eastwood D.C."/>
            <person name="Martin F."/>
            <person name="Cullen D."/>
            <person name="Grigoriev I.V."/>
            <person name="Hibbett D.S."/>
        </authorList>
    </citation>
    <scope>NUCLEOTIDE SEQUENCE [LARGE SCALE GENOMIC DNA]</scope>
    <source>
        <strain evidence="3">TFB10046</strain>
    </source>
</reference>
<gene>
    <name evidence="2" type="ORF">AURDEDRAFT_77517</name>
</gene>
<dbReference type="Proteomes" id="UP000006514">
    <property type="component" value="Unassembled WGS sequence"/>
</dbReference>
<dbReference type="InterPro" id="IPR012348">
    <property type="entry name" value="RNR-like"/>
</dbReference>
<dbReference type="InParanoid" id="J0CR43"/>
<dbReference type="GO" id="GO:0009263">
    <property type="term" value="P:deoxyribonucleotide biosynthetic process"/>
    <property type="evidence" value="ECO:0007669"/>
    <property type="project" value="InterPro"/>
</dbReference>
<protein>
    <submittedName>
        <fullName evidence="2">Ribonucleotide reductase</fullName>
    </submittedName>
</protein>
<dbReference type="InterPro" id="IPR033909">
    <property type="entry name" value="RNR_small"/>
</dbReference>
<dbReference type="OMA" id="WMERFIE"/>
<evidence type="ECO:0000313" key="3">
    <source>
        <dbReference type="Proteomes" id="UP000006514"/>
    </source>
</evidence>
<dbReference type="EMBL" id="JH688710">
    <property type="protein sequence ID" value="EJD32719.1"/>
    <property type="molecule type" value="Genomic_DNA"/>
</dbReference>
<dbReference type="InterPro" id="IPR009078">
    <property type="entry name" value="Ferritin-like_SF"/>
</dbReference>
<dbReference type="InterPro" id="IPR000358">
    <property type="entry name" value="RNR_small_fam"/>
</dbReference>
<dbReference type="KEGG" id="adl:AURDEDRAFT_77517"/>
<name>J0CR43_AURST</name>
<dbReference type="Gene3D" id="1.10.620.20">
    <property type="entry name" value="Ribonucleotide Reductase, subunit A"/>
    <property type="match status" value="1"/>
</dbReference>